<dbReference type="InterPro" id="IPR011727">
    <property type="entry name" value="CHP02117"/>
</dbReference>
<organism evidence="1 2">
    <name type="scientific">Qipengyuania spongiae</name>
    <dbReference type="NCBI Taxonomy" id="2909673"/>
    <lineage>
        <taxon>Bacteria</taxon>
        <taxon>Pseudomonadati</taxon>
        <taxon>Pseudomonadota</taxon>
        <taxon>Alphaproteobacteria</taxon>
        <taxon>Sphingomonadales</taxon>
        <taxon>Erythrobacteraceae</taxon>
        <taxon>Qipengyuania</taxon>
    </lineage>
</organism>
<gene>
    <name evidence="1" type="ORF">L1F33_10685</name>
</gene>
<dbReference type="RefSeq" id="WP_265557888.1">
    <property type="nucleotide sequence ID" value="NZ_CP092471.1"/>
</dbReference>
<evidence type="ECO:0000313" key="1">
    <source>
        <dbReference type="EMBL" id="UVI38711.1"/>
    </source>
</evidence>
<evidence type="ECO:0000313" key="2">
    <source>
        <dbReference type="Proteomes" id="UP001065265"/>
    </source>
</evidence>
<protein>
    <submittedName>
        <fullName evidence="1">DUF2459 domain-containing protein</fullName>
    </submittedName>
</protein>
<dbReference type="Pfam" id="PF09601">
    <property type="entry name" value="DUF2459"/>
    <property type="match status" value="1"/>
</dbReference>
<reference evidence="1" key="1">
    <citation type="submission" date="2022-02" db="EMBL/GenBank/DDBJ databases">
        <title>Qipengyuania spongiae sp. nov., isolated from marine sponge.</title>
        <authorList>
            <person name="Li Z."/>
            <person name="Zhang M."/>
        </authorList>
    </citation>
    <scope>NUCLEOTIDE SEQUENCE</scope>
    <source>
        <strain evidence="1">PHS-Z21</strain>
    </source>
</reference>
<accession>A0ABY5SXX4</accession>
<keyword evidence="2" id="KW-1185">Reference proteome</keyword>
<proteinExistence type="predicted"/>
<dbReference type="Proteomes" id="UP001065265">
    <property type="component" value="Chromosome"/>
</dbReference>
<sequence length="233" mass="25588">MRARRWVLGALAVPVALVLISLLAGWIGSAIPRNAEWREPPADDPSAIEIIVTTNGIHTELVLPVVTDIKDWRTTFPVIGGQQCSEQSPTHVAIGYGEKEVFLDTPTWADLDLATALRIAFRGGDALLRVGYRSRPNPDERHRPLRLRPEEYRRLVAHIEAALPPLQRGEVRRTYRGGPTGQAFYEAASRYTLANSSNQWTADTLAAAGVTIGLWTPFSGGVMNWIATPETGS</sequence>
<dbReference type="EMBL" id="CP092471">
    <property type="protein sequence ID" value="UVI38711.1"/>
    <property type="molecule type" value="Genomic_DNA"/>
</dbReference>
<name>A0ABY5SXX4_9SPHN</name>